<dbReference type="Pfam" id="PF01475">
    <property type="entry name" value="FUR"/>
    <property type="match status" value="1"/>
</dbReference>
<feature type="non-terminal residue" evidence="7">
    <location>
        <position position="127"/>
    </location>
</feature>
<comment type="caution">
    <text evidence="7">The sequence shown here is derived from an EMBL/GenBank/DDBJ whole genome shotgun (WGS) entry which is preliminary data.</text>
</comment>
<proteinExistence type="inferred from homology"/>
<evidence type="ECO:0000256" key="4">
    <source>
        <dbReference type="ARBA" id="ARBA00023015"/>
    </source>
</evidence>
<keyword evidence="2" id="KW-0678">Repressor</keyword>
<dbReference type="InterPro" id="IPR043135">
    <property type="entry name" value="Fur_C"/>
</dbReference>
<dbReference type="GO" id="GO:1900376">
    <property type="term" value="P:regulation of secondary metabolite biosynthetic process"/>
    <property type="evidence" value="ECO:0007669"/>
    <property type="project" value="TreeGrafter"/>
</dbReference>
<dbReference type="InterPro" id="IPR002481">
    <property type="entry name" value="FUR"/>
</dbReference>
<dbReference type="CDD" id="cd07153">
    <property type="entry name" value="Fur_like"/>
    <property type="match status" value="1"/>
</dbReference>
<sequence length="127" mass="14193">MSCETETATALKDAGQKVTPQRMLILSSVRHAGGHLTASQILEEVRHSYPYVDASTVYRTLASARELKLVNETNMGSDDNQFEWTGKERHHHLICRSCGEVTSLDNSYLDGLASTLLEDHRFQADLD</sequence>
<dbReference type="Gene3D" id="3.30.1490.190">
    <property type="match status" value="1"/>
</dbReference>
<dbReference type="Gene3D" id="1.10.10.10">
    <property type="entry name" value="Winged helix-like DNA-binding domain superfamily/Winged helix DNA-binding domain"/>
    <property type="match status" value="1"/>
</dbReference>
<gene>
    <name evidence="7" type="ORF">LCGC14_2478920</name>
</gene>
<dbReference type="GO" id="GO:0008270">
    <property type="term" value="F:zinc ion binding"/>
    <property type="evidence" value="ECO:0007669"/>
    <property type="project" value="TreeGrafter"/>
</dbReference>
<dbReference type="GO" id="GO:0000976">
    <property type="term" value="F:transcription cis-regulatory region binding"/>
    <property type="evidence" value="ECO:0007669"/>
    <property type="project" value="TreeGrafter"/>
</dbReference>
<evidence type="ECO:0000313" key="7">
    <source>
        <dbReference type="EMBL" id="KKL18096.1"/>
    </source>
</evidence>
<evidence type="ECO:0000256" key="6">
    <source>
        <dbReference type="ARBA" id="ARBA00023163"/>
    </source>
</evidence>
<keyword evidence="5" id="KW-0238">DNA-binding</keyword>
<keyword evidence="6" id="KW-0804">Transcription</keyword>
<keyword evidence="3" id="KW-0862">Zinc</keyword>
<dbReference type="EMBL" id="LAZR01039003">
    <property type="protein sequence ID" value="KKL18096.1"/>
    <property type="molecule type" value="Genomic_DNA"/>
</dbReference>
<dbReference type="PANTHER" id="PTHR33202">
    <property type="entry name" value="ZINC UPTAKE REGULATION PROTEIN"/>
    <property type="match status" value="1"/>
</dbReference>
<comment type="similarity">
    <text evidence="1">Belongs to the Fur family.</text>
</comment>
<protein>
    <recommendedName>
        <fullName evidence="8">Ferric uptake regulation protein</fullName>
    </recommendedName>
</protein>
<evidence type="ECO:0000256" key="5">
    <source>
        <dbReference type="ARBA" id="ARBA00023125"/>
    </source>
</evidence>
<organism evidence="7">
    <name type="scientific">marine sediment metagenome</name>
    <dbReference type="NCBI Taxonomy" id="412755"/>
    <lineage>
        <taxon>unclassified sequences</taxon>
        <taxon>metagenomes</taxon>
        <taxon>ecological metagenomes</taxon>
    </lineage>
</organism>
<dbReference type="GO" id="GO:0045892">
    <property type="term" value="P:negative regulation of DNA-templated transcription"/>
    <property type="evidence" value="ECO:0007669"/>
    <property type="project" value="TreeGrafter"/>
</dbReference>
<dbReference type="GO" id="GO:0003700">
    <property type="term" value="F:DNA-binding transcription factor activity"/>
    <property type="evidence" value="ECO:0007669"/>
    <property type="project" value="InterPro"/>
</dbReference>
<dbReference type="AlphaFoldDB" id="A0A0F9DK78"/>
<evidence type="ECO:0000256" key="2">
    <source>
        <dbReference type="ARBA" id="ARBA00022491"/>
    </source>
</evidence>
<dbReference type="PANTHER" id="PTHR33202:SF7">
    <property type="entry name" value="FERRIC UPTAKE REGULATION PROTEIN"/>
    <property type="match status" value="1"/>
</dbReference>
<dbReference type="InterPro" id="IPR036388">
    <property type="entry name" value="WH-like_DNA-bd_sf"/>
</dbReference>
<dbReference type="InterPro" id="IPR036390">
    <property type="entry name" value="WH_DNA-bd_sf"/>
</dbReference>
<evidence type="ECO:0000256" key="1">
    <source>
        <dbReference type="ARBA" id="ARBA00007957"/>
    </source>
</evidence>
<keyword evidence="4" id="KW-0805">Transcription regulation</keyword>
<name>A0A0F9DK78_9ZZZZ</name>
<evidence type="ECO:0000256" key="3">
    <source>
        <dbReference type="ARBA" id="ARBA00022833"/>
    </source>
</evidence>
<evidence type="ECO:0008006" key="8">
    <source>
        <dbReference type="Google" id="ProtNLM"/>
    </source>
</evidence>
<reference evidence="7" key="1">
    <citation type="journal article" date="2015" name="Nature">
        <title>Complex archaea that bridge the gap between prokaryotes and eukaryotes.</title>
        <authorList>
            <person name="Spang A."/>
            <person name="Saw J.H."/>
            <person name="Jorgensen S.L."/>
            <person name="Zaremba-Niedzwiedzka K."/>
            <person name="Martijn J."/>
            <person name="Lind A.E."/>
            <person name="van Eijk R."/>
            <person name="Schleper C."/>
            <person name="Guy L."/>
            <person name="Ettema T.J."/>
        </authorList>
    </citation>
    <scope>NUCLEOTIDE SEQUENCE</scope>
</reference>
<accession>A0A0F9DK78</accession>
<dbReference type="SUPFAM" id="SSF46785">
    <property type="entry name" value="Winged helix' DNA-binding domain"/>
    <property type="match status" value="1"/>
</dbReference>